<dbReference type="GO" id="GO:0030018">
    <property type="term" value="C:Z disc"/>
    <property type="evidence" value="ECO:0007669"/>
    <property type="project" value="TreeGrafter"/>
</dbReference>
<dbReference type="InterPro" id="IPR015925">
    <property type="entry name" value="Ryanodine_IP3_receptor"/>
</dbReference>
<proteinExistence type="predicted"/>
<protein>
    <submittedName>
        <fullName evidence="2">RYR3: Ryanodine receptor 3</fullName>
    </submittedName>
</protein>
<keyword evidence="2" id="KW-0675">Receptor</keyword>
<comment type="caution">
    <text evidence="2">The sequence shown here is derived from an EMBL/GenBank/DDBJ whole genome shotgun (WGS) entry which is preliminary data.</text>
</comment>
<dbReference type="Proteomes" id="UP001474421">
    <property type="component" value="Unassembled WGS sequence"/>
</dbReference>
<feature type="region of interest" description="Disordered" evidence="1">
    <location>
        <begin position="169"/>
        <end position="195"/>
    </location>
</feature>
<dbReference type="AlphaFoldDB" id="A0AAW1C6A6"/>
<name>A0AAW1C6A6_CROAD</name>
<dbReference type="EMBL" id="JAOTOJ010000001">
    <property type="protein sequence ID" value="KAK9409676.1"/>
    <property type="molecule type" value="Genomic_DNA"/>
</dbReference>
<reference evidence="2 3" key="1">
    <citation type="journal article" date="2024" name="Proc. Natl. Acad. Sci. U.S.A.">
        <title>The genetic regulatory architecture and epigenomic basis for age-related changes in rattlesnake venom.</title>
        <authorList>
            <person name="Hogan M.P."/>
            <person name="Holding M.L."/>
            <person name="Nystrom G.S."/>
            <person name="Colston T.J."/>
            <person name="Bartlett D.A."/>
            <person name="Mason A.J."/>
            <person name="Ellsworth S.A."/>
            <person name="Rautsaw R.M."/>
            <person name="Lawrence K.C."/>
            <person name="Strickland J.L."/>
            <person name="He B."/>
            <person name="Fraser P."/>
            <person name="Margres M.J."/>
            <person name="Gilbert D.M."/>
            <person name="Gibbs H.L."/>
            <person name="Parkinson C.L."/>
            <person name="Rokyta D.R."/>
        </authorList>
    </citation>
    <scope>NUCLEOTIDE SEQUENCE [LARGE SCALE GENOMIC DNA]</scope>
    <source>
        <strain evidence="2">DRR0105</strain>
    </source>
</reference>
<evidence type="ECO:0000313" key="3">
    <source>
        <dbReference type="Proteomes" id="UP001474421"/>
    </source>
</evidence>
<gene>
    <name evidence="2" type="ORF">NXF25_000851</name>
</gene>
<evidence type="ECO:0000256" key="1">
    <source>
        <dbReference type="SAM" id="MobiDB-lite"/>
    </source>
</evidence>
<dbReference type="PANTHER" id="PTHR46399">
    <property type="entry name" value="B30.2/SPRY DOMAIN-CONTAINING PROTEIN"/>
    <property type="match status" value="1"/>
</dbReference>
<feature type="compositionally biased region" description="Basic and acidic residues" evidence="1">
    <location>
        <begin position="184"/>
        <end position="195"/>
    </location>
</feature>
<dbReference type="GO" id="GO:0034704">
    <property type="term" value="C:calcium channel complex"/>
    <property type="evidence" value="ECO:0007669"/>
    <property type="project" value="TreeGrafter"/>
</dbReference>
<accession>A0AAW1C6A6</accession>
<dbReference type="PANTHER" id="PTHR46399:SF9">
    <property type="entry name" value="RYANODINE RECEPTOR 3"/>
    <property type="match status" value="1"/>
</dbReference>
<dbReference type="GO" id="GO:0005790">
    <property type="term" value="C:smooth endoplasmic reticulum"/>
    <property type="evidence" value="ECO:0007669"/>
    <property type="project" value="TreeGrafter"/>
</dbReference>
<dbReference type="GO" id="GO:0033017">
    <property type="term" value="C:sarcoplasmic reticulum membrane"/>
    <property type="evidence" value="ECO:0007669"/>
    <property type="project" value="TreeGrafter"/>
</dbReference>
<feature type="non-terminal residue" evidence="2">
    <location>
        <position position="1"/>
    </location>
</feature>
<dbReference type="GO" id="GO:0014808">
    <property type="term" value="P:release of sequestered calcium ion into cytosol by sarcoplasmic reticulum"/>
    <property type="evidence" value="ECO:0007669"/>
    <property type="project" value="TreeGrafter"/>
</dbReference>
<keyword evidence="3" id="KW-1185">Reference proteome</keyword>
<evidence type="ECO:0000313" key="2">
    <source>
        <dbReference type="EMBL" id="KAK9409676.1"/>
    </source>
</evidence>
<dbReference type="GO" id="GO:0042383">
    <property type="term" value="C:sarcolemma"/>
    <property type="evidence" value="ECO:0007669"/>
    <property type="project" value="TreeGrafter"/>
</dbReference>
<organism evidence="2 3">
    <name type="scientific">Crotalus adamanteus</name>
    <name type="common">Eastern diamondback rattlesnake</name>
    <dbReference type="NCBI Taxonomy" id="8729"/>
    <lineage>
        <taxon>Eukaryota</taxon>
        <taxon>Metazoa</taxon>
        <taxon>Chordata</taxon>
        <taxon>Craniata</taxon>
        <taxon>Vertebrata</taxon>
        <taxon>Euteleostomi</taxon>
        <taxon>Lepidosauria</taxon>
        <taxon>Squamata</taxon>
        <taxon>Bifurcata</taxon>
        <taxon>Unidentata</taxon>
        <taxon>Episquamata</taxon>
        <taxon>Toxicofera</taxon>
        <taxon>Serpentes</taxon>
        <taxon>Colubroidea</taxon>
        <taxon>Viperidae</taxon>
        <taxon>Crotalinae</taxon>
        <taxon>Crotalus</taxon>
    </lineage>
</organism>
<dbReference type="GO" id="GO:0005219">
    <property type="term" value="F:ryanodine-sensitive calcium-release channel activity"/>
    <property type="evidence" value="ECO:0007669"/>
    <property type="project" value="TreeGrafter"/>
</dbReference>
<dbReference type="GO" id="GO:0006941">
    <property type="term" value="P:striated muscle contraction"/>
    <property type="evidence" value="ECO:0007669"/>
    <property type="project" value="TreeGrafter"/>
</dbReference>
<sequence>SDDPAVKWQLNLYKDVLKTDEPTDPEKTIERVQRISAAVYHLEQVEQPLRSKKAVWHKLLSKQRKRAVVACFRMAPLYNLPRHRSINLFLHGYQKYWIETEEYSFEERLVQDLAIPPKTTEEEEEEDEKHPDPLHQIILHFSRSALTERSKLENDPLYMAYSAMMAKSCQSGQDNNEEEEEEEKEKTFEEKEMEKQKTLYQQSRLHERGAAEMVLQMISASKGNTVQWNDYLIFIY</sequence>